<proteinExistence type="predicted"/>
<keyword evidence="3" id="KW-1185">Reference proteome</keyword>
<dbReference type="PANTHER" id="PTHR35339:SF3">
    <property type="entry name" value="DUF2264 DOMAIN-CONTAINING PROTEIN"/>
    <property type="match status" value="1"/>
</dbReference>
<reference evidence="2 3" key="1">
    <citation type="journal article" date="2014" name="Genome Announc.">
        <title>Draft Genome Sequence of the Boron-Tolerant and Moderately Halotolerant Bacterium Gracilibacillus boraciitolerans JCM 21714T.</title>
        <authorList>
            <person name="Ahmed I."/>
            <person name="Oshima K."/>
            <person name="Suda W."/>
            <person name="Kitamura K."/>
            <person name="Iida T."/>
            <person name="Ohmori Y."/>
            <person name="Fujiwara T."/>
            <person name="Hattori M."/>
            <person name="Ohkuma M."/>
        </authorList>
    </citation>
    <scope>NUCLEOTIDE SEQUENCE [LARGE SCALE GENOMIC DNA]</scope>
    <source>
        <strain evidence="2 3">JCM 21714</strain>
    </source>
</reference>
<dbReference type="PANTHER" id="PTHR35339">
    <property type="entry name" value="LINALOOL DEHYDRATASE_ISOMERASE DOMAIN-CONTAINING PROTEIN"/>
    <property type="match status" value="1"/>
</dbReference>
<comment type="caution">
    <text evidence="2">The sequence shown here is derived from an EMBL/GenBank/DDBJ whole genome shotgun (WGS) entry which is preliminary data.</text>
</comment>
<dbReference type="OrthoDB" id="9813465at2"/>
<protein>
    <recommendedName>
        <fullName evidence="1">DUF2264 domain-containing protein</fullName>
    </recommendedName>
</protein>
<dbReference type="InterPro" id="IPR008929">
    <property type="entry name" value="Chondroitin_lyas"/>
</dbReference>
<dbReference type="SUPFAM" id="SSF48230">
    <property type="entry name" value="Chondroitin AC/alginate lyase"/>
    <property type="match status" value="1"/>
</dbReference>
<evidence type="ECO:0000313" key="2">
    <source>
        <dbReference type="EMBL" id="GAE94316.1"/>
    </source>
</evidence>
<dbReference type="AlphaFoldDB" id="W4VMA3"/>
<dbReference type="InterPro" id="IPR049349">
    <property type="entry name" value="DUF2264_N"/>
</dbReference>
<evidence type="ECO:0000313" key="3">
    <source>
        <dbReference type="Proteomes" id="UP000019102"/>
    </source>
</evidence>
<feature type="domain" description="DUF2264" evidence="1">
    <location>
        <begin position="4"/>
        <end position="361"/>
    </location>
</feature>
<accession>W4VMA3</accession>
<organism evidence="2 3">
    <name type="scientific">Gracilibacillus boraciitolerans JCM 21714</name>
    <dbReference type="NCBI Taxonomy" id="1298598"/>
    <lineage>
        <taxon>Bacteria</taxon>
        <taxon>Bacillati</taxon>
        <taxon>Bacillota</taxon>
        <taxon>Bacilli</taxon>
        <taxon>Bacillales</taxon>
        <taxon>Bacillaceae</taxon>
        <taxon>Gracilibacillus</taxon>
    </lineage>
</organism>
<gene>
    <name evidence="2" type="ORF">JCM21714_3463</name>
</gene>
<dbReference type="eggNOG" id="COG4289">
    <property type="taxonomic scope" value="Bacteria"/>
</dbReference>
<evidence type="ECO:0000259" key="1">
    <source>
        <dbReference type="Pfam" id="PF10022"/>
    </source>
</evidence>
<dbReference type="InterPro" id="IPR016624">
    <property type="entry name" value="UCP014753"/>
</dbReference>
<dbReference type="PIRSF" id="PIRSF014753">
    <property type="entry name" value="UCP014753"/>
    <property type="match status" value="1"/>
</dbReference>
<dbReference type="STRING" id="1298598.JCM21714_3463"/>
<dbReference type="EMBL" id="BAVS01000022">
    <property type="protein sequence ID" value="GAE94316.1"/>
    <property type="molecule type" value="Genomic_DNA"/>
</dbReference>
<sequence length="381" mass="43652">MDRRKYWLHTMLTMANPVLDAVSEGKLKQNMPIEEHGSANRSNYSHLEAFARLINGMSAWLEQDTEDHEEAIIKETYAKKIRQGIAHAVDVASPDYMNFSEGDQPIVDTAFFAQALLRAPKQLCEKLEPAVRDNVITALKNTRSRKPHFSNWLIFSAIIEACLYELGEEDWDPMRVDYALKQFDQWYVGDGHYSDGPMFQADYYNSYVIQPMLLSLIEAVGDVYPDWLERKEGLIERAKQYALFQERLISPEGTFPPIGRSLAYRYGAFHHLANQVLRSELPESLSYGQVREGLTAVIKRTFQSDTMFDENGWLTIGFRGHQPMIGEPYISTGSLYLASFIYLPLGLDMSHPFWSDPDEDWTAKKAWNDTAFPIYQGANCS</sequence>
<dbReference type="Pfam" id="PF10022">
    <property type="entry name" value="DUF2264"/>
    <property type="match status" value="1"/>
</dbReference>
<dbReference type="Proteomes" id="UP000019102">
    <property type="component" value="Unassembled WGS sequence"/>
</dbReference>
<name>W4VMA3_9BACI</name>
<dbReference type="RefSeq" id="WP_035724850.1">
    <property type="nucleotide sequence ID" value="NZ_BAVS01000022.1"/>
</dbReference>